<name>A0A3B0WUK9_9ZZZZ</name>
<reference evidence="1" key="1">
    <citation type="submission" date="2018-06" db="EMBL/GenBank/DDBJ databases">
        <authorList>
            <person name="Zhirakovskaya E."/>
        </authorList>
    </citation>
    <scope>NUCLEOTIDE SEQUENCE</scope>
</reference>
<evidence type="ECO:0000313" key="1">
    <source>
        <dbReference type="EMBL" id="VAW59111.1"/>
    </source>
</evidence>
<protein>
    <submittedName>
        <fullName evidence="1">Uncharacterized protein</fullName>
    </submittedName>
</protein>
<accession>A0A3B0WUK9</accession>
<sequence length="719" mass="79302">MTSKTKHQHPVEIKINADFIQPEKAQQLPDTCAYVFSQGGRLLCCEKIIPEKPVVLKIARGKEPSSVRLLIGPTLTEDKINQAELLRRGAVNKMLRVDKNLQLNLPLYPVDWLCWLRSFCLVKGVMLKRTMVDGIPVDMPVCNAHVDIYEVDPLPLVIGRLSPEMLEKLREGLRVNPPIDPIDPIGVQLPDIPQPPQPLPIFEGAKFALKSLTVNSNIEQFRNTLLSNAELIKPIIWPILCNIFRLPVTKQKVASAITDDCGRFQTTYFVGCNNPDKPDLYFKATQKLFGLFNIVIYEPKPVNCFTHWNYACGSEVKLYTSSPWAKVCTPCAPVIAQNNWVLVRAIGNLPLSRIRGCSAALSATTNNANIGLNMRLIDFTRATDDDPDNTFRESPFGGFLRLRIEFDNSIRESLSVKYYQVSFRRLESVTLNPLTDFLPLTAEIHRHYSYEIEHTPGDEGTHPDTHLVEEGFILGPQTVEGTPNLFEIPGTAPKGQWTFPDLTEDLINAKFPASLAPAAEAGKYQLKIDLFDENGVKVNIDNIDGQQIHYVVPRDADPSSSSALFTDEAAALDLIEVGEDGLKSFVMPLHIDNNKCTAVVGLPELDGMSANSCGVINYQDQNANVNISFTALHPNGFANYTFTLKRGVTDLGSGVGQSGVATGDFINSNSVSQLLSADCPIAGFSAHLHVDAWATNGFGQIDAYDAGDHMGFALTPDDV</sequence>
<proteinExistence type="predicted"/>
<organism evidence="1">
    <name type="scientific">hydrothermal vent metagenome</name>
    <dbReference type="NCBI Taxonomy" id="652676"/>
    <lineage>
        <taxon>unclassified sequences</taxon>
        <taxon>metagenomes</taxon>
        <taxon>ecological metagenomes</taxon>
    </lineage>
</organism>
<dbReference type="EMBL" id="UOFH01000057">
    <property type="protein sequence ID" value="VAW59111.1"/>
    <property type="molecule type" value="Genomic_DNA"/>
</dbReference>
<dbReference type="AlphaFoldDB" id="A0A3B0WUK9"/>
<gene>
    <name evidence="1" type="ORF">MNBD_GAMMA08-591</name>
</gene>